<keyword evidence="10" id="KW-0325">Glycoprotein</keyword>
<dbReference type="SUPFAM" id="SSF48452">
    <property type="entry name" value="TPR-like"/>
    <property type="match status" value="1"/>
</dbReference>
<evidence type="ECO:0000256" key="13">
    <source>
        <dbReference type="RuleBase" id="RU361168"/>
    </source>
</evidence>
<dbReference type="InterPro" id="IPR011990">
    <property type="entry name" value="TPR-like_helical_dom_sf"/>
</dbReference>
<dbReference type="SUPFAM" id="SSF51445">
    <property type="entry name" value="(Trans)glycosidases"/>
    <property type="match status" value="1"/>
</dbReference>
<dbReference type="GO" id="GO:0030246">
    <property type="term" value="F:carbohydrate binding"/>
    <property type="evidence" value="ECO:0007669"/>
    <property type="project" value="UniProtKB-KW"/>
</dbReference>
<dbReference type="InterPro" id="IPR019734">
    <property type="entry name" value="TPR_rpt"/>
</dbReference>
<evidence type="ECO:0000256" key="7">
    <source>
        <dbReference type="ARBA" id="ARBA00022729"/>
    </source>
</evidence>
<dbReference type="SUPFAM" id="SSF52540">
    <property type="entry name" value="P-loop containing nucleoside triphosphate hydrolases"/>
    <property type="match status" value="1"/>
</dbReference>
<dbReference type="SMART" id="SM00028">
    <property type="entry name" value="TPR"/>
    <property type="match status" value="5"/>
</dbReference>
<dbReference type="Gene3D" id="3.20.20.70">
    <property type="entry name" value="Aldolase class I"/>
    <property type="match status" value="1"/>
</dbReference>
<dbReference type="Gene3D" id="1.25.40.10">
    <property type="entry name" value="Tetratricopeptide repeat domain"/>
    <property type="match status" value="1"/>
</dbReference>
<feature type="repeat" description="TPR" evidence="12">
    <location>
        <begin position="122"/>
        <end position="155"/>
    </location>
</feature>
<dbReference type="Gene3D" id="3.40.50.300">
    <property type="entry name" value="P-loop containing nucleotide triphosphate hydrolases"/>
    <property type="match status" value="1"/>
</dbReference>
<organism evidence="15 16">
    <name type="scientific">Dorcoceras hygrometricum</name>
    <dbReference type="NCBI Taxonomy" id="472368"/>
    <lineage>
        <taxon>Eukaryota</taxon>
        <taxon>Viridiplantae</taxon>
        <taxon>Streptophyta</taxon>
        <taxon>Embryophyta</taxon>
        <taxon>Tracheophyta</taxon>
        <taxon>Spermatophyta</taxon>
        <taxon>Magnoliopsida</taxon>
        <taxon>eudicotyledons</taxon>
        <taxon>Gunneridae</taxon>
        <taxon>Pentapetalae</taxon>
        <taxon>asterids</taxon>
        <taxon>lamiids</taxon>
        <taxon>Lamiales</taxon>
        <taxon>Gesneriaceae</taxon>
        <taxon>Didymocarpoideae</taxon>
        <taxon>Trichosporeae</taxon>
        <taxon>Loxocarpinae</taxon>
        <taxon>Dorcoceras</taxon>
    </lineage>
</organism>
<dbReference type="GO" id="GO:0004557">
    <property type="term" value="F:alpha-galactosidase activity"/>
    <property type="evidence" value="ECO:0007669"/>
    <property type="project" value="UniProtKB-EC"/>
</dbReference>
<comment type="subcellular location">
    <subcellularLocation>
        <location evidence="3">Secreted</location>
    </subcellularLocation>
</comment>
<keyword evidence="6" id="KW-0964">Secreted</keyword>
<keyword evidence="16" id="KW-1185">Reference proteome</keyword>
<keyword evidence="9 13" id="KW-0378">Hydrolase</keyword>
<dbReference type="Pfam" id="PF00652">
    <property type="entry name" value="Ricin_B_lectin"/>
    <property type="match status" value="1"/>
</dbReference>
<dbReference type="GO" id="GO:0005576">
    <property type="term" value="C:extracellular region"/>
    <property type="evidence" value="ECO:0007669"/>
    <property type="project" value="UniProtKB-SubCell"/>
</dbReference>
<dbReference type="Pfam" id="PF13469">
    <property type="entry name" value="Sulfotransfer_3"/>
    <property type="match status" value="1"/>
</dbReference>
<dbReference type="SMART" id="SM00458">
    <property type="entry name" value="RICIN"/>
    <property type="match status" value="1"/>
</dbReference>
<dbReference type="Pfam" id="PF17801">
    <property type="entry name" value="Melibiase_C"/>
    <property type="match status" value="1"/>
</dbReference>
<dbReference type="SUPFAM" id="SSF51011">
    <property type="entry name" value="Glycosyl hydrolase domain"/>
    <property type="match status" value="1"/>
</dbReference>
<dbReference type="Gene3D" id="2.60.40.1180">
    <property type="entry name" value="Golgi alpha-mannosidase II"/>
    <property type="match status" value="1"/>
</dbReference>
<comment type="catalytic activity">
    <reaction evidence="1 13">
        <text>Hydrolysis of terminal, non-reducing alpha-D-galactose residues in alpha-D-galactosides, including galactose oligosaccharides, galactomannans and galactolipids.</text>
        <dbReference type="EC" id="3.2.1.22"/>
    </reaction>
</comment>
<dbReference type="InterPro" id="IPR041233">
    <property type="entry name" value="Melibiase_C"/>
</dbReference>
<evidence type="ECO:0000256" key="6">
    <source>
        <dbReference type="ARBA" id="ARBA00022525"/>
    </source>
</evidence>
<evidence type="ECO:0000256" key="3">
    <source>
        <dbReference type="ARBA" id="ARBA00004613"/>
    </source>
</evidence>
<keyword evidence="7" id="KW-0732">Signal</keyword>
<dbReference type="InterPro" id="IPR013785">
    <property type="entry name" value="Aldolase_TIM"/>
</dbReference>
<sequence length="1085" mass="118862">MTSTSDPSATADPRLSSPTAARLLRQATTEFNQRRFAAAAHALTSVLALAPDNPTALKMMAVASQRLGNHASAVECFLKTTRTWPEDPMLRIGLGVSLAELDRGDEAIEHLRLACKLSPSFADAWYDLGEALARQSYAQEAATVLQKALKLSPDHLLARLSLARVWTNLGQLDEAVKAFREVLRRDPGNAEGWFGLSYLNTDCFEPGDFELLERALERPGRPADEQERLWFVQAKLLEMRGDYTRAFDAFRAANELGCKRVRWNPAAAHERAEAVLKAFEGTIPPPPDAEFGREAILIASMPRSGSSLVEQILASHPDVEGANEIKSMAQVLEAETRRRRSLFPSWIPDATAQDWHRLGHEYLALTSRWRETKPRFTDKSLANWLFAGTALSMLPGARIIVVRRDPVETCLACYRQCLGSMYGFACDLADAADYYIDFMRLTRFWVRKYPHRVLDLEYEALVAEPDAAIRRLLEFCELPFDPACLAFHKTRRAVQSLPSAVQIRQGMRSDTARAARYGNRLDALRERLRSGETPHMPPIKRCLFAAASVLSLGTAASVAQSAQTPALAATPPMGWNDWAHYQCNFTAQTILANAKALVSSGLAARGYDIVTIDDCWMQKQRDAAGNLQPDPARFPQGMKPVADAIHALGLKFGIYEDAGSETCGGFAGSGEPDGGGNDHFAQDARLFESWGVDYLKLDGCNVYVPKGGSQDAAYRKAYAAQSAALKALRHPVVFSESAPAYFQGTPGWYEVLDWVRGYGQLWREGSDIMTFNPKHPDKSRFHSVMWNYAYNLPLGRYQTPGNWNDPDFIIGGDGGMSLAETRSQLALWAMMSAPLILSSDVGKLSPTALHILGNREVIRIDQDPLGRMATLVQRTPTMDVLFKPLTGGDYAVAVFNRGSAPLAVDLSLDSLGFAAGNACSMSVSDPWTHATLSQQHGLKANVAAHDTAIWRLHPATGCAAAERTGAITAIDVGHTRDINTYSRCLAASGDVGACLGTGAERWTYTREQTLRAGNQCLAVVDGAPKMQACSNVAGQHWTYRLDGGLVNGADHRCLSIGDQGKSSNHWQMQACGRGLPNQTWALPNG</sequence>
<dbReference type="Pfam" id="PF13414">
    <property type="entry name" value="TPR_11"/>
    <property type="match status" value="1"/>
</dbReference>
<gene>
    <name evidence="15" type="ORF">F511_02387</name>
</gene>
<dbReference type="PRINTS" id="PR00740">
    <property type="entry name" value="GLHYDRLASE27"/>
</dbReference>
<dbReference type="InterPro" id="IPR035992">
    <property type="entry name" value="Ricin_B-like_lectins"/>
</dbReference>
<name>A0A2Z7C5H5_9LAMI</name>
<evidence type="ECO:0000256" key="12">
    <source>
        <dbReference type="PROSITE-ProRule" id="PRU00339"/>
    </source>
</evidence>
<keyword evidence="8" id="KW-0430">Lectin</keyword>
<evidence type="ECO:0000256" key="2">
    <source>
        <dbReference type="ARBA" id="ARBA00003969"/>
    </source>
</evidence>
<evidence type="ECO:0000313" key="16">
    <source>
        <dbReference type="Proteomes" id="UP000250235"/>
    </source>
</evidence>
<dbReference type="EC" id="3.2.1.22" evidence="5 13"/>
<feature type="domain" description="Ricin B lectin" evidence="14">
    <location>
        <begin position="975"/>
        <end position="1083"/>
    </location>
</feature>
<evidence type="ECO:0000256" key="10">
    <source>
        <dbReference type="ARBA" id="ARBA00023180"/>
    </source>
</evidence>
<dbReference type="PANTHER" id="PTHR11452">
    <property type="entry name" value="ALPHA-GALACTOSIDASE/ALPHA-N-ACETYLGALACTOSAMINIDASE"/>
    <property type="match status" value="1"/>
</dbReference>
<keyword evidence="11 13" id="KW-0326">Glycosidase</keyword>
<dbReference type="PROSITE" id="PS50005">
    <property type="entry name" value="TPR"/>
    <property type="match status" value="2"/>
</dbReference>
<dbReference type="Proteomes" id="UP000250235">
    <property type="component" value="Unassembled WGS sequence"/>
</dbReference>
<dbReference type="PROSITE" id="PS50231">
    <property type="entry name" value="RICIN_B_LECTIN"/>
    <property type="match status" value="1"/>
</dbReference>
<dbReference type="GO" id="GO:0005975">
    <property type="term" value="P:carbohydrate metabolic process"/>
    <property type="evidence" value="ECO:0007669"/>
    <property type="project" value="InterPro"/>
</dbReference>
<accession>A0A2Z7C5H5</accession>
<dbReference type="OrthoDB" id="545675at2759"/>
<feature type="repeat" description="TPR" evidence="12">
    <location>
        <begin position="156"/>
        <end position="189"/>
    </location>
</feature>
<dbReference type="InterPro" id="IPR013780">
    <property type="entry name" value="Glyco_hydro_b"/>
</dbReference>
<dbReference type="Gene3D" id="2.80.10.50">
    <property type="match status" value="1"/>
</dbReference>
<dbReference type="AlphaFoldDB" id="A0A2Z7C5H5"/>
<dbReference type="InterPro" id="IPR027417">
    <property type="entry name" value="P-loop_NTPase"/>
</dbReference>
<dbReference type="InterPro" id="IPR002241">
    <property type="entry name" value="Glyco_hydro_27"/>
</dbReference>
<keyword evidence="13" id="KW-1015">Disulfide bond</keyword>
<dbReference type="InterPro" id="IPR000772">
    <property type="entry name" value="Ricin_B_lectin"/>
</dbReference>
<evidence type="ECO:0000313" key="15">
    <source>
        <dbReference type="EMBL" id="KZV42185.1"/>
    </source>
</evidence>
<dbReference type="SUPFAM" id="SSF81901">
    <property type="entry name" value="HCP-like"/>
    <property type="match status" value="1"/>
</dbReference>
<reference evidence="15 16" key="1">
    <citation type="journal article" date="2015" name="Proc. Natl. Acad. Sci. U.S.A.">
        <title>The resurrection genome of Boea hygrometrica: A blueprint for survival of dehydration.</title>
        <authorList>
            <person name="Xiao L."/>
            <person name="Yang G."/>
            <person name="Zhang L."/>
            <person name="Yang X."/>
            <person name="Zhao S."/>
            <person name="Ji Z."/>
            <person name="Zhou Q."/>
            <person name="Hu M."/>
            <person name="Wang Y."/>
            <person name="Chen M."/>
            <person name="Xu Y."/>
            <person name="Jin H."/>
            <person name="Xiao X."/>
            <person name="Hu G."/>
            <person name="Bao F."/>
            <person name="Hu Y."/>
            <person name="Wan P."/>
            <person name="Li L."/>
            <person name="Deng X."/>
            <person name="Kuang T."/>
            <person name="Xiang C."/>
            <person name="Zhu J.K."/>
            <person name="Oliver M.J."/>
            <person name="He Y."/>
        </authorList>
    </citation>
    <scope>NUCLEOTIDE SEQUENCE [LARGE SCALE GENOMIC DNA]</scope>
    <source>
        <strain evidence="16">cv. XS01</strain>
    </source>
</reference>
<evidence type="ECO:0000256" key="1">
    <source>
        <dbReference type="ARBA" id="ARBA00001255"/>
    </source>
</evidence>
<dbReference type="Pfam" id="PF14559">
    <property type="entry name" value="TPR_19"/>
    <property type="match status" value="1"/>
</dbReference>
<evidence type="ECO:0000256" key="11">
    <source>
        <dbReference type="ARBA" id="ARBA00023295"/>
    </source>
</evidence>
<dbReference type="Pfam" id="PF13432">
    <property type="entry name" value="TPR_16"/>
    <property type="match status" value="1"/>
</dbReference>
<dbReference type="PROSITE" id="PS50293">
    <property type="entry name" value="TPR_REGION"/>
    <property type="match status" value="1"/>
</dbReference>
<evidence type="ECO:0000256" key="9">
    <source>
        <dbReference type="ARBA" id="ARBA00022801"/>
    </source>
</evidence>
<proteinExistence type="inferred from homology"/>
<dbReference type="Pfam" id="PF16499">
    <property type="entry name" value="Melibiase_2"/>
    <property type="match status" value="1"/>
</dbReference>
<evidence type="ECO:0000256" key="8">
    <source>
        <dbReference type="ARBA" id="ARBA00022734"/>
    </source>
</evidence>
<evidence type="ECO:0000259" key="14">
    <source>
        <dbReference type="SMART" id="SM00458"/>
    </source>
</evidence>
<dbReference type="InterPro" id="IPR017853">
    <property type="entry name" value="GH"/>
</dbReference>
<dbReference type="PANTHER" id="PTHR11452:SF91">
    <property type="entry name" value="ALPHA-GALACTOSIDASE A-RELATED"/>
    <property type="match status" value="1"/>
</dbReference>
<dbReference type="InterPro" id="IPR000111">
    <property type="entry name" value="Glyco_hydro_27/36_CS"/>
</dbReference>
<dbReference type="SUPFAM" id="SSF50370">
    <property type="entry name" value="Ricin B-like lectins"/>
    <property type="match status" value="1"/>
</dbReference>
<dbReference type="CDD" id="cd14792">
    <property type="entry name" value="GH27"/>
    <property type="match status" value="1"/>
</dbReference>
<comment type="function">
    <text evidence="2">Hydrolyzes a variety of simple alpha-D-galactoside as well as more complex molecules such as oligosaccharides and polysaccharides.</text>
</comment>
<dbReference type="EMBL" id="KQ999293">
    <property type="protein sequence ID" value="KZV42185.1"/>
    <property type="molecule type" value="Genomic_DNA"/>
</dbReference>
<evidence type="ECO:0000256" key="4">
    <source>
        <dbReference type="ARBA" id="ARBA00009743"/>
    </source>
</evidence>
<comment type="similarity">
    <text evidence="4 13">Belongs to the glycosyl hydrolase 27 family.</text>
</comment>
<dbReference type="PROSITE" id="PS00512">
    <property type="entry name" value="ALPHA_GALACTOSIDASE"/>
    <property type="match status" value="1"/>
</dbReference>
<protein>
    <recommendedName>
        <fullName evidence="5 13">Alpha-galactosidase</fullName>
        <ecNumber evidence="5 13">3.2.1.22</ecNumber>
    </recommendedName>
    <alternativeName>
        <fullName evidence="13">Melibiase</fullName>
    </alternativeName>
</protein>
<evidence type="ECO:0000256" key="5">
    <source>
        <dbReference type="ARBA" id="ARBA00012755"/>
    </source>
</evidence>
<keyword evidence="12" id="KW-0802">TPR repeat</keyword>